<evidence type="ECO:0000256" key="1">
    <source>
        <dbReference type="SAM" id="SignalP"/>
    </source>
</evidence>
<keyword evidence="3" id="KW-1185">Reference proteome</keyword>
<dbReference type="OMA" id="CGFVSCF"/>
<accession>A0AA38F8H7</accession>
<keyword evidence="1" id="KW-0732">Signal</keyword>
<dbReference type="Gene3D" id="2.80.10.50">
    <property type="match status" value="1"/>
</dbReference>
<comment type="caution">
    <text evidence="2">The sequence shown here is derived from an EMBL/GenBank/DDBJ whole genome shotgun (WGS) entry which is preliminary data.</text>
</comment>
<evidence type="ECO:0000313" key="2">
    <source>
        <dbReference type="EMBL" id="KAH9293258.1"/>
    </source>
</evidence>
<organism evidence="2 3">
    <name type="scientific">Taxus chinensis</name>
    <name type="common">Chinese yew</name>
    <name type="synonym">Taxus wallichiana var. chinensis</name>
    <dbReference type="NCBI Taxonomy" id="29808"/>
    <lineage>
        <taxon>Eukaryota</taxon>
        <taxon>Viridiplantae</taxon>
        <taxon>Streptophyta</taxon>
        <taxon>Embryophyta</taxon>
        <taxon>Tracheophyta</taxon>
        <taxon>Spermatophyta</taxon>
        <taxon>Pinopsida</taxon>
        <taxon>Pinidae</taxon>
        <taxon>Conifers II</taxon>
        <taxon>Cupressales</taxon>
        <taxon>Taxaceae</taxon>
        <taxon>Taxus</taxon>
    </lineage>
</organism>
<reference evidence="2 3" key="1">
    <citation type="journal article" date="2021" name="Nat. Plants">
        <title>The Taxus genome provides insights into paclitaxel biosynthesis.</title>
        <authorList>
            <person name="Xiong X."/>
            <person name="Gou J."/>
            <person name="Liao Q."/>
            <person name="Li Y."/>
            <person name="Zhou Q."/>
            <person name="Bi G."/>
            <person name="Li C."/>
            <person name="Du R."/>
            <person name="Wang X."/>
            <person name="Sun T."/>
            <person name="Guo L."/>
            <person name="Liang H."/>
            <person name="Lu P."/>
            <person name="Wu Y."/>
            <person name="Zhang Z."/>
            <person name="Ro D.K."/>
            <person name="Shang Y."/>
            <person name="Huang S."/>
            <person name="Yan J."/>
        </authorList>
    </citation>
    <scope>NUCLEOTIDE SEQUENCE [LARGE SCALE GENOMIC DNA]</scope>
    <source>
        <strain evidence="2">Ta-2019</strain>
    </source>
</reference>
<feature type="chain" id="PRO_5041240114" evidence="1">
    <location>
        <begin position="16"/>
        <end position="175"/>
    </location>
</feature>
<protein>
    <submittedName>
        <fullName evidence="2">Uncharacterized protein</fullName>
    </submittedName>
</protein>
<dbReference type="InterPro" id="IPR002160">
    <property type="entry name" value="Prot_inh_Kunz-lg"/>
</dbReference>
<dbReference type="PANTHER" id="PTHR33107:SF5">
    <property type="entry name" value="KUNITZ TRYPSIN INHIBITOR 5"/>
    <property type="match status" value="1"/>
</dbReference>
<feature type="non-terminal residue" evidence="2">
    <location>
        <position position="175"/>
    </location>
</feature>
<dbReference type="EMBL" id="JAHRHJ020001388">
    <property type="protein sequence ID" value="KAH9293258.1"/>
    <property type="molecule type" value="Genomic_DNA"/>
</dbReference>
<dbReference type="InterPro" id="IPR011065">
    <property type="entry name" value="Kunitz_inhibitor_STI-like_sf"/>
</dbReference>
<dbReference type="AlphaFoldDB" id="A0AA38F8H7"/>
<name>A0AA38F8H7_TAXCH</name>
<dbReference type="PANTHER" id="PTHR33107">
    <property type="entry name" value="KUNITZ TRYPSIN INHIBITOR 2"/>
    <property type="match status" value="1"/>
</dbReference>
<dbReference type="SUPFAM" id="SSF50386">
    <property type="entry name" value="STI-like"/>
    <property type="match status" value="1"/>
</dbReference>
<feature type="non-terminal residue" evidence="2">
    <location>
        <position position="1"/>
    </location>
</feature>
<sequence>ALVVVAGVILPLAYGEVVIDIAEQSLEAGSEYHIVPYSGGGLGLKMRQNNSCPMYVDYNNKEQGLPVVFTPYKSDKQIEVAADFMVHVSGATGCAPQSTRWRMKLDDKLNKYFVYAGNSTNSSSSTTDLDYFRILESEIYGNVYVLSFCPSVCDNCRPVCGLLGIYTDKAINQWL</sequence>
<dbReference type="GO" id="GO:0004866">
    <property type="term" value="F:endopeptidase inhibitor activity"/>
    <property type="evidence" value="ECO:0007669"/>
    <property type="project" value="InterPro"/>
</dbReference>
<evidence type="ECO:0000313" key="3">
    <source>
        <dbReference type="Proteomes" id="UP000824469"/>
    </source>
</evidence>
<proteinExistence type="predicted"/>
<gene>
    <name evidence="2" type="ORF">KI387_041539</name>
</gene>
<dbReference type="Proteomes" id="UP000824469">
    <property type="component" value="Unassembled WGS sequence"/>
</dbReference>
<dbReference type="Pfam" id="PF00197">
    <property type="entry name" value="Kunitz_legume"/>
    <property type="match status" value="1"/>
</dbReference>
<dbReference type="SMART" id="SM00452">
    <property type="entry name" value="STI"/>
    <property type="match status" value="1"/>
</dbReference>
<feature type="signal peptide" evidence="1">
    <location>
        <begin position="1"/>
        <end position="15"/>
    </location>
</feature>